<dbReference type="SMART" id="SM00869">
    <property type="entry name" value="Autotransporter"/>
    <property type="match status" value="1"/>
</dbReference>
<dbReference type="SUPFAM" id="SSF103515">
    <property type="entry name" value="Autotransporter"/>
    <property type="match status" value="1"/>
</dbReference>
<gene>
    <name evidence="2" type="ORF">LVJ82_16310</name>
</gene>
<dbReference type="Gene3D" id="2.160.20.20">
    <property type="match status" value="1"/>
</dbReference>
<dbReference type="InterPro" id="IPR006315">
    <property type="entry name" value="OM_autotransptr_brl_dom"/>
</dbReference>
<evidence type="ECO:0000313" key="2">
    <source>
        <dbReference type="EMBL" id="UOO91296.1"/>
    </source>
</evidence>
<dbReference type="InterPro" id="IPR043990">
    <property type="entry name" value="AC_1"/>
</dbReference>
<dbReference type="InterPro" id="IPR005546">
    <property type="entry name" value="Autotransporte_beta"/>
</dbReference>
<dbReference type="PANTHER" id="PTHR35037">
    <property type="entry name" value="C-TERMINAL REGION OF AIDA-LIKE PROTEIN"/>
    <property type="match status" value="1"/>
</dbReference>
<organism evidence="2 3">
    <name type="scientific">Vitreoscilla massiliensis</name>
    <dbReference type="NCBI Taxonomy" id="1689272"/>
    <lineage>
        <taxon>Bacteria</taxon>
        <taxon>Pseudomonadati</taxon>
        <taxon>Pseudomonadota</taxon>
        <taxon>Betaproteobacteria</taxon>
        <taxon>Neisseriales</taxon>
        <taxon>Neisseriaceae</taxon>
        <taxon>Vitreoscilla</taxon>
    </lineage>
</organism>
<dbReference type="InterPro" id="IPR011050">
    <property type="entry name" value="Pectin_lyase_fold/virulence"/>
</dbReference>
<dbReference type="SUPFAM" id="SSF51126">
    <property type="entry name" value="Pectin lyase-like"/>
    <property type="match status" value="1"/>
</dbReference>
<dbReference type="NCBIfam" id="TIGR01414">
    <property type="entry name" value="autotrans_barl"/>
    <property type="match status" value="1"/>
</dbReference>
<sequence>MGNLHNEGSIKLHQGEISNNTLYISGDYFGANGSTLDMSFSLLKKNPNDPYENITVLSDTLHINGNASGTTKVKVSNFGNIARDISDSNGILLININGKSDAEFVQDGRIVAGVYEYFLVRGNDAYPGKDPALSNKPYGEAEPIPSKNWYLNNLLPTVKPTVTPTVAPTVKPTVTPTVAPTVKPTVTPTVTPTVKPTVAPTVAPTVKPTVAPTIAPTVKPTVTPTVAPTVKPTVAPTVAPTVKPTVAPTVAPTVKPTVTPTVAPTQAPQPGPKVIRPEAASYNSTAYAANNMFKLGLQDRLNGYAASEYETEGGGLDGSPERGSAWINYVGSKADFKDGSGQLDSDMDKNTVMIGADMVVHSTNEQNKVTVGLMGGYGRAKGSTHNNLSGHNSRHETDGYGIGVYGSYQQNANEESGLYADSWILWNDFDNEVNGDGLPKVKYDSKGITAAVELGYNWKVAEKNNVRYVLQPHAQLMYQNVQADDFTEANGTKVRFDDGSGLQTTVGLRASAHIQTSEQTAITPYVEANWVHNNKDYRVYMNDVASDLQHKGGAGELKLGVQGDITRNLSVKAEANYLGGSNDYKEVGGSVGVKYRF</sequence>
<dbReference type="Gene3D" id="2.40.128.130">
    <property type="entry name" value="Autotransporter beta-domain"/>
    <property type="match status" value="1"/>
</dbReference>
<proteinExistence type="predicted"/>
<keyword evidence="3" id="KW-1185">Reference proteome</keyword>
<dbReference type="EMBL" id="CP091511">
    <property type="protein sequence ID" value="UOO91296.1"/>
    <property type="molecule type" value="Genomic_DNA"/>
</dbReference>
<evidence type="ECO:0000313" key="3">
    <source>
        <dbReference type="Proteomes" id="UP000832011"/>
    </source>
</evidence>
<dbReference type="RefSeq" id="WP_244796865.1">
    <property type="nucleotide sequence ID" value="NZ_CP091511.1"/>
</dbReference>
<dbReference type="CDD" id="cd01344">
    <property type="entry name" value="PL2_Passenger_AT"/>
    <property type="match status" value="1"/>
</dbReference>
<dbReference type="InterPro" id="IPR012332">
    <property type="entry name" value="Autotransporter_pectin_lyase_C"/>
</dbReference>
<dbReference type="PROSITE" id="PS51208">
    <property type="entry name" value="AUTOTRANSPORTER"/>
    <property type="match status" value="1"/>
</dbReference>
<feature type="domain" description="Autotransporter" evidence="1">
    <location>
        <begin position="318"/>
        <end position="597"/>
    </location>
</feature>
<name>A0ABY4E7H8_9NEIS</name>
<dbReference type="Pfam" id="PF03797">
    <property type="entry name" value="Autotransporter"/>
    <property type="match status" value="1"/>
</dbReference>
<dbReference type="Proteomes" id="UP000832011">
    <property type="component" value="Chromosome"/>
</dbReference>
<protein>
    <submittedName>
        <fullName evidence="2">Autotransporter outer membrane beta-barrel domain-containing protein</fullName>
    </submittedName>
</protein>
<dbReference type="Pfam" id="PF18883">
    <property type="entry name" value="AC_1"/>
    <property type="match status" value="1"/>
</dbReference>
<dbReference type="InterPro" id="IPR051551">
    <property type="entry name" value="Autotransporter_adhesion"/>
</dbReference>
<dbReference type="InterPro" id="IPR036709">
    <property type="entry name" value="Autotransporte_beta_dom_sf"/>
</dbReference>
<evidence type="ECO:0000259" key="1">
    <source>
        <dbReference type="PROSITE" id="PS51208"/>
    </source>
</evidence>
<reference evidence="2 3" key="1">
    <citation type="journal article" date="2022" name="Res Sq">
        <title>Evolution of multicellular longitudinally dividing oral cavity symbionts (Neisseriaceae).</title>
        <authorList>
            <person name="Nyongesa S."/>
            <person name="Weber P."/>
            <person name="Bernet E."/>
            <person name="Pullido F."/>
            <person name="Nieckarz M."/>
            <person name="Delaby M."/>
            <person name="Nieves C."/>
            <person name="Viehboeck T."/>
            <person name="Krause N."/>
            <person name="Rivera-Millot A."/>
            <person name="Nakamura A."/>
            <person name="Vischer N."/>
            <person name="VanNieuwenhze M."/>
            <person name="Brun Y."/>
            <person name="Cava F."/>
            <person name="Bulgheresi S."/>
            <person name="Veyrier F."/>
        </authorList>
    </citation>
    <scope>NUCLEOTIDE SEQUENCE [LARGE SCALE GENOMIC DNA]</scope>
    <source>
        <strain evidence="2 3">SN4</strain>
    </source>
</reference>
<dbReference type="PANTHER" id="PTHR35037:SF3">
    <property type="entry name" value="C-TERMINAL REGION OF AIDA-LIKE PROTEIN"/>
    <property type="match status" value="1"/>
</dbReference>
<accession>A0ABY4E7H8</accession>